<feature type="transmembrane region" description="Helical" evidence="1">
    <location>
        <begin position="748"/>
        <end position="769"/>
    </location>
</feature>
<feature type="transmembrane region" description="Helical" evidence="1">
    <location>
        <begin position="671"/>
        <end position="691"/>
    </location>
</feature>
<accession>A0ABS7RK34</accession>
<dbReference type="Proteomes" id="UP000754710">
    <property type="component" value="Unassembled WGS sequence"/>
</dbReference>
<evidence type="ECO:0000313" key="3">
    <source>
        <dbReference type="Proteomes" id="UP000754710"/>
    </source>
</evidence>
<keyword evidence="1" id="KW-0472">Membrane</keyword>
<feature type="transmembrane region" description="Helical" evidence="1">
    <location>
        <begin position="231"/>
        <end position="253"/>
    </location>
</feature>
<feature type="transmembrane region" description="Helical" evidence="1">
    <location>
        <begin position="147"/>
        <end position="165"/>
    </location>
</feature>
<feature type="transmembrane region" description="Helical" evidence="1">
    <location>
        <begin position="322"/>
        <end position="340"/>
    </location>
</feature>
<feature type="transmembrane region" description="Helical" evidence="1">
    <location>
        <begin position="117"/>
        <end position="141"/>
    </location>
</feature>
<feature type="transmembrane region" description="Helical" evidence="1">
    <location>
        <begin position="698"/>
        <end position="718"/>
    </location>
</feature>
<reference evidence="2 3" key="1">
    <citation type="submission" date="2021-08" db="EMBL/GenBank/DDBJ databases">
        <title>Nocardioides bacterium WL0053 sp. nov., isolated from the sediment.</title>
        <authorList>
            <person name="Wang L."/>
            <person name="Zhang D."/>
            <person name="Zhang A."/>
        </authorList>
    </citation>
    <scope>NUCLEOTIDE SEQUENCE [LARGE SCALE GENOMIC DNA]</scope>
    <source>
        <strain evidence="2 3">WL0053</strain>
    </source>
</reference>
<evidence type="ECO:0000313" key="2">
    <source>
        <dbReference type="EMBL" id="MBY9074844.1"/>
    </source>
</evidence>
<keyword evidence="1" id="KW-0812">Transmembrane</keyword>
<name>A0ABS7RK34_9ACTN</name>
<feature type="transmembrane region" description="Helical" evidence="1">
    <location>
        <begin position="398"/>
        <end position="422"/>
    </location>
</feature>
<feature type="transmembrane region" description="Helical" evidence="1">
    <location>
        <begin position="559"/>
        <end position="578"/>
    </location>
</feature>
<dbReference type="EMBL" id="JAIEZQ010000002">
    <property type="protein sequence ID" value="MBY9074844.1"/>
    <property type="molecule type" value="Genomic_DNA"/>
</dbReference>
<comment type="caution">
    <text evidence="2">The sequence shown here is derived from an EMBL/GenBank/DDBJ whole genome shotgun (WGS) entry which is preliminary data.</text>
</comment>
<feature type="transmembrane region" description="Helical" evidence="1">
    <location>
        <begin position="259"/>
        <end position="277"/>
    </location>
</feature>
<proteinExistence type="predicted"/>
<feature type="transmembrane region" description="Helical" evidence="1">
    <location>
        <begin position="453"/>
        <end position="472"/>
    </location>
</feature>
<keyword evidence="1" id="KW-1133">Transmembrane helix</keyword>
<feature type="transmembrane region" description="Helical" evidence="1">
    <location>
        <begin position="172"/>
        <end position="191"/>
    </location>
</feature>
<evidence type="ECO:0008006" key="4">
    <source>
        <dbReference type="Google" id="ProtNLM"/>
    </source>
</evidence>
<evidence type="ECO:0000256" key="1">
    <source>
        <dbReference type="SAM" id="Phobius"/>
    </source>
</evidence>
<feature type="transmembrane region" description="Helical" evidence="1">
    <location>
        <begin position="775"/>
        <end position="792"/>
    </location>
</feature>
<feature type="transmembrane region" description="Helical" evidence="1">
    <location>
        <begin position="822"/>
        <end position="842"/>
    </location>
</feature>
<keyword evidence="3" id="KW-1185">Reference proteome</keyword>
<feature type="transmembrane region" description="Helical" evidence="1">
    <location>
        <begin position="372"/>
        <end position="391"/>
    </location>
</feature>
<dbReference type="InterPro" id="IPR058062">
    <property type="entry name" value="SCO7613_C"/>
</dbReference>
<feature type="transmembrane region" description="Helical" evidence="1">
    <location>
        <begin position="610"/>
        <end position="629"/>
    </location>
</feature>
<feature type="transmembrane region" description="Helical" evidence="1">
    <location>
        <begin position="534"/>
        <end position="553"/>
    </location>
</feature>
<feature type="transmembrane region" description="Helical" evidence="1">
    <location>
        <begin position="203"/>
        <end position="224"/>
    </location>
</feature>
<feature type="transmembrane region" description="Helical" evidence="1">
    <location>
        <begin position="347"/>
        <end position="366"/>
    </location>
</feature>
<feature type="transmembrane region" description="Helical" evidence="1">
    <location>
        <begin position="284"/>
        <end position="302"/>
    </location>
</feature>
<dbReference type="NCBIfam" id="NF047321">
    <property type="entry name" value="SCO7613_CTERM"/>
    <property type="match status" value="1"/>
</dbReference>
<sequence>MTRYADPERCPDCLGAMPFGATTCPACGLSLDGPLPAKLFLTLSEADRILEQMRAAAPAAAQPVATPAGAAPAAVPVQALPTRTAPATGFAGVAPPPVTGPAHLPHAHLSASSVPKILLGLGAICVLIAAMVFLAVTWSVMGVAGRTATLVGFTVVTGGLATWVARRGLRAAAESLTVVALGLLAFDLFGARDSGWFGEMTDAGFLVLLGAALAAAGTSAAVAVRRTKTPALVGAELVAALGLLSVAGGITQAAWVTDAAGLTVSVVLFAGATRAAYSVRLPALTTAAAALGGGAWVLLVLTGWDRALTHPSVRELWLELEVWPLVAGALLVSTLALARALPVLARVTALAIGEALLATAVLAPVSDETVTAASLVVVAVLVVTGALAWFVPAPWDRGVAVTVALAGVWTTVLAMALATTALDRLVSSGSMVWQGAAGDLLPRAADTLPGAPASWLLLVAAAASVAALVVLARAYPGAGRLSAPLLNPDLLAGVAAAAGIATLALYAVSVWLVLALLLSVACGFAVRALSGQHALALALAIGYLALGVVLSLHAETLTLAALLVGLVLTTAVHLRWAGLDVSATAGALLAASVAGLTWTVGALADAAWSWTALTGLLLLAVLVLATPYVDTRLRVAGPATYARLGIELGALAAALGLSAGGLDMAAAARTATWAAVYLTITGAAVSAMALLRPDRRMAGWLGGGLLAAASWVRLWDIGVEAPEAYTLPTAVALAVVGVVHLRRDPEATTMTALSPALSLALVPSLLWVLADPVTLRSLLLGLACLALVLVGVKLRWTAPVVFASTVGALLVLRHATPMAEAVPRWMLIGLAGALLISMGITWENRLREARAMLGYVRHLR</sequence>
<feature type="transmembrane region" description="Helical" evidence="1">
    <location>
        <begin position="641"/>
        <end position="659"/>
    </location>
</feature>
<protein>
    <recommendedName>
        <fullName evidence="4">DUF2157 domain-containing protein</fullName>
    </recommendedName>
</protein>
<dbReference type="RefSeq" id="WP_221024661.1">
    <property type="nucleotide sequence ID" value="NZ_JAIEZQ010000002.1"/>
</dbReference>
<organism evidence="2 3">
    <name type="scientific">Nocardioides jiangsuensis</name>
    <dbReference type="NCBI Taxonomy" id="2866161"/>
    <lineage>
        <taxon>Bacteria</taxon>
        <taxon>Bacillati</taxon>
        <taxon>Actinomycetota</taxon>
        <taxon>Actinomycetes</taxon>
        <taxon>Propionibacteriales</taxon>
        <taxon>Nocardioidaceae</taxon>
        <taxon>Nocardioides</taxon>
    </lineage>
</organism>
<gene>
    <name evidence="2" type="ORF">K1X13_08430</name>
</gene>
<feature type="transmembrane region" description="Helical" evidence="1">
    <location>
        <begin position="484"/>
        <end position="504"/>
    </location>
</feature>